<keyword evidence="5 7" id="KW-0472">Membrane</keyword>
<dbReference type="Gene3D" id="3.30.70.1350">
    <property type="entry name" value="Cation efflux protein, cytoplasmic domain"/>
    <property type="match status" value="1"/>
</dbReference>
<evidence type="ECO:0000256" key="3">
    <source>
        <dbReference type="ARBA" id="ARBA00022692"/>
    </source>
</evidence>
<evidence type="ECO:0000313" key="10">
    <source>
        <dbReference type="Proteomes" id="UP000672032"/>
    </source>
</evidence>
<reference evidence="9" key="1">
    <citation type="submission" date="2020-10" db="EMBL/GenBank/DDBJ databases">
        <title>Genome Sequence of Monilinia vaccinii-corymbosi Sheds Light on Mummy Berry Disease Infection of Blueberry and Mating Type.</title>
        <authorList>
            <person name="Yow A.G."/>
            <person name="Zhang Y."/>
            <person name="Bansal K."/>
            <person name="Eacker S.M."/>
            <person name="Sullivan S."/>
            <person name="Liachko I."/>
            <person name="Cubeta M.A."/>
            <person name="Rollins J.A."/>
            <person name="Ashrafi H."/>
        </authorList>
    </citation>
    <scope>NUCLEOTIDE SEQUENCE</scope>
    <source>
        <strain evidence="9">RL-1</strain>
    </source>
</reference>
<keyword evidence="3 7" id="KW-0812">Transmembrane</keyword>
<dbReference type="FunFam" id="1.20.1510.10:FF:000005">
    <property type="entry name" value="Putative Cation diffusion facilitator 1"/>
    <property type="match status" value="1"/>
</dbReference>
<feature type="region of interest" description="Disordered" evidence="6">
    <location>
        <begin position="56"/>
        <end position="88"/>
    </location>
</feature>
<evidence type="ECO:0000313" key="9">
    <source>
        <dbReference type="EMBL" id="QSZ28532.1"/>
    </source>
</evidence>
<feature type="compositionally biased region" description="Basic and acidic residues" evidence="6">
    <location>
        <begin position="69"/>
        <end position="88"/>
    </location>
</feature>
<evidence type="ECO:0000256" key="5">
    <source>
        <dbReference type="ARBA" id="ARBA00023136"/>
    </source>
</evidence>
<feature type="transmembrane region" description="Helical" evidence="7">
    <location>
        <begin position="401"/>
        <end position="417"/>
    </location>
</feature>
<evidence type="ECO:0000259" key="8">
    <source>
        <dbReference type="Pfam" id="PF01545"/>
    </source>
</evidence>
<evidence type="ECO:0000256" key="6">
    <source>
        <dbReference type="SAM" id="MobiDB-lite"/>
    </source>
</evidence>
<dbReference type="PANTHER" id="PTHR43840">
    <property type="entry name" value="MITOCHONDRIAL METAL TRANSPORTER 1-RELATED"/>
    <property type="match status" value="1"/>
</dbReference>
<dbReference type="GO" id="GO:0098771">
    <property type="term" value="P:inorganic ion homeostasis"/>
    <property type="evidence" value="ECO:0007669"/>
    <property type="project" value="UniProtKB-ARBA"/>
</dbReference>
<dbReference type="AlphaFoldDB" id="A0A8A3NVV4"/>
<sequence length="549" mass="61452">MTDENAPSSPSLPKQTGKVGRHQGPSGWLPLNTENSSPMATHGQGALSRLIRNQSNGSIVTMRHPSSSIRRDSLDDEERPRSIFDGREDLGERRLSAVLNGPQMRSQRLIGNSNPRYKWETYWKTEEELKKMKKPIRQYYERTNSLIQQYIYIDRLLDSSIPHDLLNEYEHNAASGRFEVPATISEEPRTPPDVDTPLSSNGNSSGSAPKRIKRTPREIYKVTEQTPLLSGGDGEYDGPKPEIPGMEDDSVESGDRIVQIAIYINLIANTVLLAGKIAVIVLTSSLSVLASLVDAALDFLSTAIVFTTTKIIERQDHYSYPVGRRRLEPIGVLVFSVIMVTSFFQVALECFNRLSSDDRDIIELTLPAIIIMSTTVFIKALCWLWCRLIKNSSVQALAQDAMTDVVFNIFSIIFPLVGFYAQLWWLDALGGLLLSLFVIVNWAGTSADHIRNLTGAAATADERNVLLYLTMRFARTIKQIQGLQAYHAGDKLNVEVDIVLDENMSLRDSHDLGESLQYVLESVPTVDRAFVHQDYAGWNLPTHMQQQGE</sequence>
<organism evidence="9 10">
    <name type="scientific">Monilinia vaccinii-corymbosi</name>
    <dbReference type="NCBI Taxonomy" id="61207"/>
    <lineage>
        <taxon>Eukaryota</taxon>
        <taxon>Fungi</taxon>
        <taxon>Dikarya</taxon>
        <taxon>Ascomycota</taxon>
        <taxon>Pezizomycotina</taxon>
        <taxon>Leotiomycetes</taxon>
        <taxon>Helotiales</taxon>
        <taxon>Sclerotiniaceae</taxon>
        <taxon>Monilinia</taxon>
    </lineage>
</organism>
<dbReference type="GO" id="GO:0008324">
    <property type="term" value="F:monoatomic cation transmembrane transporter activity"/>
    <property type="evidence" value="ECO:0007669"/>
    <property type="project" value="InterPro"/>
</dbReference>
<dbReference type="FunFam" id="3.30.70.1350:FF:000004">
    <property type="entry name" value="Cation diffusion facilitator 10"/>
    <property type="match status" value="1"/>
</dbReference>
<dbReference type="InterPro" id="IPR050291">
    <property type="entry name" value="CDF_Transporter"/>
</dbReference>
<dbReference type="InterPro" id="IPR027469">
    <property type="entry name" value="Cation_efflux_TMD_sf"/>
</dbReference>
<keyword evidence="10" id="KW-1185">Reference proteome</keyword>
<evidence type="ECO:0000256" key="2">
    <source>
        <dbReference type="ARBA" id="ARBA00022448"/>
    </source>
</evidence>
<feature type="transmembrane region" description="Helical" evidence="7">
    <location>
        <begin position="260"/>
        <end position="282"/>
    </location>
</feature>
<dbReference type="Pfam" id="PF01545">
    <property type="entry name" value="Cation_efflux"/>
    <property type="match status" value="1"/>
</dbReference>
<dbReference type="GO" id="GO:0030003">
    <property type="term" value="P:intracellular monoatomic cation homeostasis"/>
    <property type="evidence" value="ECO:0007669"/>
    <property type="project" value="UniProtKB-ARBA"/>
</dbReference>
<name>A0A8A3NVV4_9HELO</name>
<dbReference type="SUPFAM" id="SSF161111">
    <property type="entry name" value="Cation efflux protein transmembrane domain-like"/>
    <property type="match status" value="1"/>
</dbReference>
<dbReference type="SUPFAM" id="SSF160240">
    <property type="entry name" value="Cation efflux protein cytoplasmic domain-like"/>
    <property type="match status" value="1"/>
</dbReference>
<feature type="compositionally biased region" description="Polar residues" evidence="6">
    <location>
        <begin position="197"/>
        <end position="207"/>
    </location>
</feature>
<feature type="transmembrane region" description="Helical" evidence="7">
    <location>
        <begin position="288"/>
        <end position="309"/>
    </location>
</feature>
<evidence type="ECO:0000256" key="7">
    <source>
        <dbReference type="SAM" id="Phobius"/>
    </source>
</evidence>
<feature type="transmembrane region" description="Helical" evidence="7">
    <location>
        <begin position="423"/>
        <end position="443"/>
    </location>
</feature>
<proteinExistence type="predicted"/>
<dbReference type="Gene3D" id="1.20.1510.10">
    <property type="entry name" value="Cation efflux protein transmembrane domain"/>
    <property type="match status" value="1"/>
</dbReference>
<keyword evidence="4 7" id="KW-1133">Transmembrane helix</keyword>
<dbReference type="EMBL" id="CP063405">
    <property type="protein sequence ID" value="QSZ28532.1"/>
    <property type="molecule type" value="Genomic_DNA"/>
</dbReference>
<evidence type="ECO:0000256" key="1">
    <source>
        <dbReference type="ARBA" id="ARBA00004141"/>
    </source>
</evidence>
<evidence type="ECO:0000256" key="4">
    <source>
        <dbReference type="ARBA" id="ARBA00022989"/>
    </source>
</evidence>
<protein>
    <recommendedName>
        <fullName evidence="8">Cation efflux protein transmembrane domain-containing protein</fullName>
    </recommendedName>
</protein>
<comment type="subcellular location">
    <subcellularLocation>
        <location evidence="1">Membrane</location>
        <topology evidence="1">Multi-pass membrane protein</topology>
    </subcellularLocation>
</comment>
<dbReference type="PANTHER" id="PTHR43840:SF4">
    <property type="entry name" value="CDF DIVALENT METAL CATION TRANSPORTER (EUROFUNG)"/>
    <property type="match status" value="1"/>
</dbReference>
<feature type="transmembrane region" description="Helical" evidence="7">
    <location>
        <begin position="330"/>
        <end position="348"/>
    </location>
</feature>
<feature type="domain" description="Cation efflux protein transmembrane" evidence="8">
    <location>
        <begin position="263"/>
        <end position="453"/>
    </location>
</feature>
<feature type="transmembrane region" description="Helical" evidence="7">
    <location>
        <begin position="368"/>
        <end position="389"/>
    </location>
</feature>
<accession>A0A8A3NVV4</accession>
<feature type="compositionally biased region" description="Polar residues" evidence="6">
    <location>
        <begin position="1"/>
        <end position="14"/>
    </location>
</feature>
<dbReference type="InterPro" id="IPR036837">
    <property type="entry name" value="Cation_efflux_CTD_sf"/>
</dbReference>
<feature type="compositionally biased region" description="Polar residues" evidence="6">
    <location>
        <begin position="56"/>
        <end position="68"/>
    </location>
</feature>
<dbReference type="OrthoDB" id="78296at2759"/>
<dbReference type="Proteomes" id="UP000672032">
    <property type="component" value="Chromosome 1"/>
</dbReference>
<dbReference type="InterPro" id="IPR058533">
    <property type="entry name" value="Cation_efflux_TM"/>
</dbReference>
<keyword evidence="2" id="KW-0813">Transport</keyword>
<gene>
    <name evidence="9" type="ORF">DSL72_003030</name>
</gene>
<feature type="region of interest" description="Disordered" evidence="6">
    <location>
        <begin position="183"/>
        <end position="250"/>
    </location>
</feature>
<feature type="region of interest" description="Disordered" evidence="6">
    <location>
        <begin position="1"/>
        <end position="44"/>
    </location>
</feature>
<dbReference type="GO" id="GO:0016020">
    <property type="term" value="C:membrane"/>
    <property type="evidence" value="ECO:0007669"/>
    <property type="project" value="UniProtKB-SubCell"/>
</dbReference>